<dbReference type="EMBL" id="KN834169">
    <property type="protein sequence ID" value="KIK11707.1"/>
    <property type="molecule type" value="Genomic_DNA"/>
</dbReference>
<evidence type="ECO:0000313" key="3">
    <source>
        <dbReference type="Proteomes" id="UP000054018"/>
    </source>
</evidence>
<dbReference type="Proteomes" id="UP000054018">
    <property type="component" value="Unassembled WGS sequence"/>
</dbReference>
<accession>A0A0C9YN54</accession>
<organism evidence="2 3">
    <name type="scientific">Pisolithus microcarpus 441</name>
    <dbReference type="NCBI Taxonomy" id="765257"/>
    <lineage>
        <taxon>Eukaryota</taxon>
        <taxon>Fungi</taxon>
        <taxon>Dikarya</taxon>
        <taxon>Basidiomycota</taxon>
        <taxon>Agaricomycotina</taxon>
        <taxon>Agaricomycetes</taxon>
        <taxon>Agaricomycetidae</taxon>
        <taxon>Boletales</taxon>
        <taxon>Sclerodermatineae</taxon>
        <taxon>Pisolithaceae</taxon>
        <taxon>Pisolithus</taxon>
    </lineage>
</organism>
<protein>
    <submittedName>
        <fullName evidence="2">Uncharacterized protein</fullName>
    </submittedName>
</protein>
<reference evidence="3" key="2">
    <citation type="submission" date="2015-01" db="EMBL/GenBank/DDBJ databases">
        <title>Evolutionary Origins and Diversification of the Mycorrhizal Mutualists.</title>
        <authorList>
            <consortium name="DOE Joint Genome Institute"/>
            <consortium name="Mycorrhizal Genomics Consortium"/>
            <person name="Kohler A."/>
            <person name="Kuo A."/>
            <person name="Nagy L.G."/>
            <person name="Floudas D."/>
            <person name="Copeland A."/>
            <person name="Barry K.W."/>
            <person name="Cichocki N."/>
            <person name="Veneault-Fourrey C."/>
            <person name="LaButti K."/>
            <person name="Lindquist E.A."/>
            <person name="Lipzen A."/>
            <person name="Lundell T."/>
            <person name="Morin E."/>
            <person name="Murat C."/>
            <person name="Riley R."/>
            <person name="Ohm R."/>
            <person name="Sun H."/>
            <person name="Tunlid A."/>
            <person name="Henrissat B."/>
            <person name="Grigoriev I.V."/>
            <person name="Hibbett D.S."/>
            <person name="Martin F."/>
        </authorList>
    </citation>
    <scope>NUCLEOTIDE SEQUENCE [LARGE SCALE GENOMIC DNA]</scope>
    <source>
        <strain evidence="3">441</strain>
    </source>
</reference>
<keyword evidence="3" id="KW-1185">Reference proteome</keyword>
<feature type="region of interest" description="Disordered" evidence="1">
    <location>
        <begin position="31"/>
        <end position="52"/>
    </location>
</feature>
<reference evidence="2 3" key="1">
    <citation type="submission" date="2014-04" db="EMBL/GenBank/DDBJ databases">
        <authorList>
            <consortium name="DOE Joint Genome Institute"/>
            <person name="Kuo A."/>
            <person name="Kohler A."/>
            <person name="Costa M.D."/>
            <person name="Nagy L.G."/>
            <person name="Floudas D."/>
            <person name="Copeland A."/>
            <person name="Barry K.W."/>
            <person name="Cichocki N."/>
            <person name="Veneault-Fourrey C."/>
            <person name="LaButti K."/>
            <person name="Lindquist E.A."/>
            <person name="Lipzen A."/>
            <person name="Lundell T."/>
            <person name="Morin E."/>
            <person name="Murat C."/>
            <person name="Sun H."/>
            <person name="Tunlid A."/>
            <person name="Henrissat B."/>
            <person name="Grigoriev I.V."/>
            <person name="Hibbett D.S."/>
            <person name="Martin F."/>
            <person name="Nordberg H.P."/>
            <person name="Cantor M.N."/>
            <person name="Hua S.X."/>
        </authorList>
    </citation>
    <scope>NUCLEOTIDE SEQUENCE [LARGE SCALE GENOMIC DNA]</scope>
    <source>
        <strain evidence="2 3">441</strain>
    </source>
</reference>
<gene>
    <name evidence="2" type="ORF">PISMIDRAFT_690152</name>
</gene>
<proteinExistence type="predicted"/>
<sequence>MSGNPRNQFSKLRVNATSNIIKEFLNSFQRHAGPGARTNSHRLRADAISTGR</sequence>
<name>A0A0C9YN54_9AGAM</name>
<evidence type="ECO:0000313" key="2">
    <source>
        <dbReference type="EMBL" id="KIK11707.1"/>
    </source>
</evidence>
<dbReference type="AlphaFoldDB" id="A0A0C9YN54"/>
<dbReference type="HOGENOM" id="CLU_3088149_0_0_1"/>
<evidence type="ECO:0000256" key="1">
    <source>
        <dbReference type="SAM" id="MobiDB-lite"/>
    </source>
</evidence>